<dbReference type="AlphaFoldDB" id="A0AAW2BQW6"/>
<dbReference type="CDD" id="cd06222">
    <property type="entry name" value="RNase_H_like"/>
    <property type="match status" value="1"/>
</dbReference>
<feature type="domain" description="RNase H type-1" evidence="1">
    <location>
        <begin position="404"/>
        <end position="523"/>
    </location>
</feature>
<evidence type="ECO:0000259" key="1">
    <source>
        <dbReference type="Pfam" id="PF13456"/>
    </source>
</evidence>
<sequence>MQSIHLPSRLLDNLDRLNRNFLWGSSDLKRKMHWVGWSKVTRPKTEGGLGIQTAKGRNLAYLAKLNWRFHSEKDALWVQVLRKKYMTHRRQASPNESSLPSSRTWKAMRKGLDIFAKGTRWSLGRDSNINFWFDNWTSNGPLRAIVQGPLTRGEEDIKVKDLVSDLGWDWGKISITLPSQIVMEIRAMPRSCIASTEDRMIWAATSNGRLNLSSAYLLSIQQPEPHHYFNGTWVWKLNVLPRVQFFIWMCLHNSIATRECLATRGIPVNTSCPICHQESETIIHLLRDCSFAVNCWHNLGVNSRADFFSMNLQDWLKINCKVNIKSGSMGIPWNVIFAFGVWTIWQHRNRVVFQNHGPNYDIHVEVIHRTTEFVFCAQDNSHKSPRVERSIRWERPYCNWFKLNIDGSALGNPGTAGGGGILRSDSGVWIQAFSRSIGKTTSFLAELWALRDGLIMCLNLRISALEVEIDAQAIVELMNNDNTSNANNSSLVADCRLLISQVPQIKVSHCYREANACADALSRIGSLQDSDMLYYDSPPSNLLEVYLADLYGLFHFRCCPDSAVVASGS</sequence>
<reference evidence="3 4" key="1">
    <citation type="submission" date="2024-01" db="EMBL/GenBank/DDBJ databases">
        <title>A telomere-to-telomere, gap-free genome of sweet tea (Lithocarpus litseifolius).</title>
        <authorList>
            <person name="Zhou J."/>
        </authorList>
    </citation>
    <scope>NUCLEOTIDE SEQUENCE [LARGE SCALE GENOMIC DNA]</scope>
    <source>
        <strain evidence="3">Zhou-2022a</strain>
        <tissue evidence="3">Leaf</tissue>
    </source>
</reference>
<evidence type="ECO:0000313" key="4">
    <source>
        <dbReference type="Proteomes" id="UP001459277"/>
    </source>
</evidence>
<protein>
    <recommendedName>
        <fullName evidence="5">RNase H type-1 domain-containing protein</fullName>
    </recommendedName>
</protein>
<dbReference type="Pfam" id="PF13966">
    <property type="entry name" value="zf-RVT"/>
    <property type="match status" value="1"/>
</dbReference>
<proteinExistence type="predicted"/>
<dbReference type="GO" id="GO:0004523">
    <property type="term" value="F:RNA-DNA hybrid ribonuclease activity"/>
    <property type="evidence" value="ECO:0007669"/>
    <property type="project" value="InterPro"/>
</dbReference>
<dbReference type="Gene3D" id="3.30.420.10">
    <property type="entry name" value="Ribonuclease H-like superfamily/Ribonuclease H"/>
    <property type="match status" value="1"/>
</dbReference>
<dbReference type="PANTHER" id="PTHR47723">
    <property type="entry name" value="OS05G0353850 PROTEIN"/>
    <property type="match status" value="1"/>
</dbReference>
<keyword evidence="4" id="KW-1185">Reference proteome</keyword>
<dbReference type="InterPro" id="IPR044730">
    <property type="entry name" value="RNase_H-like_dom_plant"/>
</dbReference>
<organism evidence="3 4">
    <name type="scientific">Lithocarpus litseifolius</name>
    <dbReference type="NCBI Taxonomy" id="425828"/>
    <lineage>
        <taxon>Eukaryota</taxon>
        <taxon>Viridiplantae</taxon>
        <taxon>Streptophyta</taxon>
        <taxon>Embryophyta</taxon>
        <taxon>Tracheophyta</taxon>
        <taxon>Spermatophyta</taxon>
        <taxon>Magnoliopsida</taxon>
        <taxon>eudicotyledons</taxon>
        <taxon>Gunneridae</taxon>
        <taxon>Pentapetalae</taxon>
        <taxon>rosids</taxon>
        <taxon>fabids</taxon>
        <taxon>Fagales</taxon>
        <taxon>Fagaceae</taxon>
        <taxon>Lithocarpus</taxon>
    </lineage>
</organism>
<dbReference type="InterPro" id="IPR036397">
    <property type="entry name" value="RNaseH_sf"/>
</dbReference>
<evidence type="ECO:0000313" key="3">
    <source>
        <dbReference type="EMBL" id="KAK9988212.1"/>
    </source>
</evidence>
<evidence type="ECO:0000259" key="2">
    <source>
        <dbReference type="Pfam" id="PF13966"/>
    </source>
</evidence>
<dbReference type="InterPro" id="IPR053151">
    <property type="entry name" value="RNase_H-like"/>
</dbReference>
<accession>A0AAW2BQW6</accession>
<feature type="domain" description="Reverse transcriptase zinc-binding" evidence="2">
    <location>
        <begin position="213"/>
        <end position="296"/>
    </location>
</feature>
<dbReference type="InterPro" id="IPR002156">
    <property type="entry name" value="RNaseH_domain"/>
</dbReference>
<dbReference type="InterPro" id="IPR026960">
    <property type="entry name" value="RVT-Znf"/>
</dbReference>
<dbReference type="EMBL" id="JAZDWU010000010">
    <property type="protein sequence ID" value="KAK9988212.1"/>
    <property type="molecule type" value="Genomic_DNA"/>
</dbReference>
<dbReference type="Pfam" id="PF13456">
    <property type="entry name" value="RVT_3"/>
    <property type="match status" value="1"/>
</dbReference>
<dbReference type="InterPro" id="IPR012337">
    <property type="entry name" value="RNaseH-like_sf"/>
</dbReference>
<name>A0AAW2BQW6_9ROSI</name>
<dbReference type="GO" id="GO:0003676">
    <property type="term" value="F:nucleic acid binding"/>
    <property type="evidence" value="ECO:0007669"/>
    <property type="project" value="InterPro"/>
</dbReference>
<evidence type="ECO:0008006" key="5">
    <source>
        <dbReference type="Google" id="ProtNLM"/>
    </source>
</evidence>
<gene>
    <name evidence="3" type="ORF">SO802_028451</name>
</gene>
<dbReference type="SUPFAM" id="SSF53098">
    <property type="entry name" value="Ribonuclease H-like"/>
    <property type="match status" value="1"/>
</dbReference>
<comment type="caution">
    <text evidence="3">The sequence shown here is derived from an EMBL/GenBank/DDBJ whole genome shotgun (WGS) entry which is preliminary data.</text>
</comment>
<dbReference type="PANTHER" id="PTHR47723:SF19">
    <property type="entry name" value="POLYNUCLEOTIDYL TRANSFERASE, RIBONUCLEASE H-LIKE SUPERFAMILY PROTEIN"/>
    <property type="match status" value="1"/>
</dbReference>
<dbReference type="Proteomes" id="UP001459277">
    <property type="component" value="Unassembled WGS sequence"/>
</dbReference>